<proteinExistence type="predicted"/>
<organism evidence="2 3">
    <name type="scientific">Pseudanabaena frigida</name>
    <dbReference type="NCBI Taxonomy" id="945775"/>
    <lineage>
        <taxon>Bacteria</taxon>
        <taxon>Bacillati</taxon>
        <taxon>Cyanobacteriota</taxon>
        <taxon>Cyanophyceae</taxon>
        <taxon>Pseudanabaenales</taxon>
        <taxon>Pseudanabaenaceae</taxon>
        <taxon>Pseudanabaena</taxon>
    </lineage>
</organism>
<name>A0A2W4XPG1_9CYAN</name>
<dbReference type="AlphaFoldDB" id="A0A2W4XPG1"/>
<reference evidence="2 3" key="1">
    <citation type="submission" date="2018-04" db="EMBL/GenBank/DDBJ databases">
        <authorList>
            <person name="Go L.Y."/>
            <person name="Mitchell J.A."/>
        </authorList>
    </citation>
    <scope>NUCLEOTIDE SEQUENCE [LARGE SCALE GENOMIC DNA]</scope>
    <source>
        <strain evidence="2">ULC066bin1</strain>
    </source>
</reference>
<dbReference type="InterPro" id="IPR016181">
    <property type="entry name" value="Acyl_CoA_acyltransferase"/>
</dbReference>
<dbReference type="InterPro" id="IPR051531">
    <property type="entry name" value="N-acetyltransferase"/>
</dbReference>
<protein>
    <submittedName>
        <fullName evidence="2">GNAT family N-acetyltransferase</fullName>
    </submittedName>
</protein>
<dbReference type="PANTHER" id="PTHR43792:SF9">
    <property type="entry name" value="RIBOSOMAL-PROTEIN-ALANINE ACETYLTRANSFERASE"/>
    <property type="match status" value="1"/>
</dbReference>
<evidence type="ECO:0000259" key="1">
    <source>
        <dbReference type="PROSITE" id="PS51186"/>
    </source>
</evidence>
<dbReference type="PANTHER" id="PTHR43792">
    <property type="entry name" value="GNAT FAMILY, PUTATIVE (AFU_ORTHOLOGUE AFUA_3G00765)-RELATED-RELATED"/>
    <property type="match status" value="1"/>
</dbReference>
<dbReference type="PROSITE" id="PS51186">
    <property type="entry name" value="GNAT"/>
    <property type="match status" value="1"/>
</dbReference>
<dbReference type="Gene3D" id="3.40.630.30">
    <property type="match status" value="1"/>
</dbReference>
<accession>A0A2W4XPG1</accession>
<dbReference type="Proteomes" id="UP000249467">
    <property type="component" value="Unassembled WGS sequence"/>
</dbReference>
<comment type="caution">
    <text evidence="2">The sequence shown here is derived from an EMBL/GenBank/DDBJ whole genome shotgun (WGS) entry which is preliminary data.</text>
</comment>
<dbReference type="InterPro" id="IPR000182">
    <property type="entry name" value="GNAT_dom"/>
</dbReference>
<gene>
    <name evidence="2" type="ORF">DCF19_21430</name>
</gene>
<dbReference type="SUPFAM" id="SSF55729">
    <property type="entry name" value="Acyl-CoA N-acyltransferases (Nat)"/>
    <property type="match status" value="1"/>
</dbReference>
<feature type="domain" description="N-acetyltransferase" evidence="1">
    <location>
        <begin position="16"/>
        <end position="172"/>
    </location>
</feature>
<evidence type="ECO:0000313" key="3">
    <source>
        <dbReference type="Proteomes" id="UP000249467"/>
    </source>
</evidence>
<sequence length="189" mass="21481">MLDLPEQFLIVQTPRLILRKLVIEDAEDIFAYASDPQVTTYTLWEAHQSIEDTYEYLNNIAFELYRSGKGIDFGIVEKGSNKLIGTCGLHTTPIHRRAELGYVLARDYWGQGLMTEAAQAAISFGFHVMQLLRIQAFCAVENVGSARVLEKAGMQFEGILHNYVFTKERTWDVKMYAVVRSLDCLSNYG</sequence>
<keyword evidence="2" id="KW-0808">Transferase</keyword>
<dbReference type="Pfam" id="PF13302">
    <property type="entry name" value="Acetyltransf_3"/>
    <property type="match status" value="1"/>
</dbReference>
<dbReference type="GO" id="GO:0005737">
    <property type="term" value="C:cytoplasm"/>
    <property type="evidence" value="ECO:0007669"/>
    <property type="project" value="TreeGrafter"/>
</dbReference>
<dbReference type="EMBL" id="QBML01000040">
    <property type="protein sequence ID" value="PZO36475.1"/>
    <property type="molecule type" value="Genomic_DNA"/>
</dbReference>
<reference evidence="2 3" key="2">
    <citation type="submission" date="2018-06" db="EMBL/GenBank/DDBJ databases">
        <title>Metagenomic assembly of (sub)arctic Cyanobacteria and their associated microbiome from non-axenic cultures.</title>
        <authorList>
            <person name="Baurain D."/>
        </authorList>
    </citation>
    <scope>NUCLEOTIDE SEQUENCE [LARGE SCALE GENOMIC DNA]</scope>
    <source>
        <strain evidence="2">ULC066bin1</strain>
    </source>
</reference>
<dbReference type="GO" id="GO:0008999">
    <property type="term" value="F:protein-N-terminal-alanine acetyltransferase activity"/>
    <property type="evidence" value="ECO:0007669"/>
    <property type="project" value="TreeGrafter"/>
</dbReference>
<evidence type="ECO:0000313" key="2">
    <source>
        <dbReference type="EMBL" id="PZO36475.1"/>
    </source>
</evidence>